<keyword evidence="3" id="KW-1185">Reference proteome</keyword>
<gene>
    <name evidence="2" type="ORF">C8E87_8257</name>
</gene>
<dbReference type="EMBL" id="SNWR01000002">
    <property type="protein sequence ID" value="TDO32785.1"/>
    <property type="molecule type" value="Genomic_DNA"/>
</dbReference>
<accession>A0A4R6JE16</accession>
<organism evidence="2 3">
    <name type="scientific">Paractinoplanes brasiliensis</name>
    <dbReference type="NCBI Taxonomy" id="52695"/>
    <lineage>
        <taxon>Bacteria</taxon>
        <taxon>Bacillati</taxon>
        <taxon>Actinomycetota</taxon>
        <taxon>Actinomycetes</taxon>
        <taxon>Micromonosporales</taxon>
        <taxon>Micromonosporaceae</taxon>
        <taxon>Paractinoplanes</taxon>
    </lineage>
</organism>
<evidence type="ECO:0000256" key="1">
    <source>
        <dbReference type="SAM" id="MobiDB-lite"/>
    </source>
</evidence>
<protein>
    <submittedName>
        <fullName evidence="2">Uncharacterized protein</fullName>
    </submittedName>
</protein>
<comment type="caution">
    <text evidence="2">The sequence shown here is derived from an EMBL/GenBank/DDBJ whole genome shotgun (WGS) entry which is preliminary data.</text>
</comment>
<proteinExistence type="predicted"/>
<evidence type="ECO:0000313" key="2">
    <source>
        <dbReference type="EMBL" id="TDO32785.1"/>
    </source>
</evidence>
<feature type="region of interest" description="Disordered" evidence="1">
    <location>
        <begin position="1"/>
        <end position="28"/>
    </location>
</feature>
<reference evidence="2 3" key="1">
    <citation type="submission" date="2019-03" db="EMBL/GenBank/DDBJ databases">
        <title>Sequencing the genomes of 1000 actinobacteria strains.</title>
        <authorList>
            <person name="Klenk H.-P."/>
        </authorList>
    </citation>
    <scope>NUCLEOTIDE SEQUENCE [LARGE SCALE GENOMIC DNA]</scope>
    <source>
        <strain evidence="2 3">DSM 43805</strain>
    </source>
</reference>
<dbReference type="AlphaFoldDB" id="A0A4R6JE16"/>
<dbReference type="Proteomes" id="UP000294901">
    <property type="component" value="Unassembled WGS sequence"/>
</dbReference>
<name>A0A4R6JE16_9ACTN</name>
<feature type="compositionally biased region" description="Gly residues" evidence="1">
    <location>
        <begin position="1"/>
        <end position="10"/>
    </location>
</feature>
<evidence type="ECO:0000313" key="3">
    <source>
        <dbReference type="Proteomes" id="UP000294901"/>
    </source>
</evidence>
<sequence length="59" mass="6489">MRRKLIGGGPCSDAMASAPPLTSDDDEEARNRWRRLLAVVLRLVLLETPFGKQPLVIGT</sequence>